<dbReference type="Proteomes" id="UP001589753">
    <property type="component" value="Unassembled WGS sequence"/>
</dbReference>
<dbReference type="EMBL" id="JBHMDI010000082">
    <property type="protein sequence ID" value="MFB9350630.1"/>
    <property type="molecule type" value="Genomic_DNA"/>
</dbReference>
<comment type="caution">
    <text evidence="1">The sequence shown here is derived from an EMBL/GenBank/DDBJ whole genome shotgun (WGS) entry which is preliminary data.</text>
</comment>
<organism evidence="1 2">
    <name type="scientific">Streptomyces heliomycini</name>
    <dbReference type="NCBI Taxonomy" id="284032"/>
    <lineage>
        <taxon>Bacteria</taxon>
        <taxon>Bacillati</taxon>
        <taxon>Actinomycetota</taxon>
        <taxon>Actinomycetes</taxon>
        <taxon>Kitasatosporales</taxon>
        <taxon>Streptomycetaceae</taxon>
        <taxon>Streptomyces</taxon>
    </lineage>
</organism>
<sequence length="59" mass="6393">MGDRFQVIVDLDADQADAGRLARRVVERLVAEDVVLAERTPCVLGQPWGHPPGPTGSVR</sequence>
<protein>
    <submittedName>
        <fullName evidence="1">Uncharacterized protein</fullName>
    </submittedName>
</protein>
<dbReference type="RefSeq" id="WP_234319102.1">
    <property type="nucleotide sequence ID" value="NZ_JBHMDI010000082.1"/>
</dbReference>
<keyword evidence="2" id="KW-1185">Reference proteome</keyword>
<proteinExistence type="predicted"/>
<accession>A0ABV5LEN6</accession>
<reference evidence="1 2" key="1">
    <citation type="submission" date="2024-09" db="EMBL/GenBank/DDBJ databases">
        <authorList>
            <person name="Sun Q."/>
            <person name="Mori K."/>
        </authorList>
    </citation>
    <scope>NUCLEOTIDE SEQUENCE [LARGE SCALE GENOMIC DNA]</scope>
    <source>
        <strain evidence="1 2">JCM 9767</strain>
    </source>
</reference>
<gene>
    <name evidence="1" type="ORF">ACFFUA_24860</name>
</gene>
<evidence type="ECO:0000313" key="2">
    <source>
        <dbReference type="Proteomes" id="UP001589753"/>
    </source>
</evidence>
<name>A0ABV5LEN6_9ACTN</name>
<evidence type="ECO:0000313" key="1">
    <source>
        <dbReference type="EMBL" id="MFB9350630.1"/>
    </source>
</evidence>